<evidence type="ECO:0000259" key="4">
    <source>
        <dbReference type="PROSITE" id="PS51371"/>
    </source>
</evidence>
<proteinExistence type="predicted"/>
<keyword evidence="3" id="KW-0812">Transmembrane</keyword>
<sequence>MAQNSDMLKRLFHGSPPVSGLERFRAGIGALIGILITGLVARLAFGSFNELPYLLPPMGASAVLLFGVPASPLAQPWSIIGGNMVSALIGVTAAQWIDDPAIAAAIAIAFAIPAMLSLRCLHPPSGAVALTAVLGGPVIHAAGYHFLLWPLGANTLLIVLAALVFNNLTGRSYPHSVMPATTSPGHGTRDVPPMSRIGFTSADIEAALMEYGQLLDVDRADLEAVMRSAELRAFRRRSGELRCADIMSRDVLAVSPGETLREALHMLREHHIKVLPVTDEDARVIGILTQTDLLTKTSWGNGGPSVRFGQRLGNAARMKPAPQDVVSDVMTTPVRTATPNMPVADLLPLMADGGLHHLPVVNDQGRLVGIITQSDVIAALFEEKLEQEAKTPAA</sequence>
<keyword evidence="6" id="KW-1185">Reference proteome</keyword>
<feature type="transmembrane region" description="Helical" evidence="3">
    <location>
        <begin position="128"/>
        <end position="147"/>
    </location>
</feature>
<feature type="domain" description="CBS" evidence="4">
    <location>
        <begin position="247"/>
        <end position="305"/>
    </location>
</feature>
<gene>
    <name evidence="5" type="ORF">ACFPFW_15135</name>
</gene>
<feature type="transmembrane region" description="Helical" evidence="3">
    <location>
        <begin position="26"/>
        <end position="45"/>
    </location>
</feature>
<dbReference type="PROSITE" id="PS51371">
    <property type="entry name" value="CBS"/>
    <property type="match status" value="2"/>
</dbReference>
<keyword evidence="3" id="KW-1133">Transmembrane helix</keyword>
<accession>A0ABV9Z427</accession>
<evidence type="ECO:0000256" key="3">
    <source>
        <dbReference type="SAM" id="Phobius"/>
    </source>
</evidence>
<dbReference type="PANTHER" id="PTHR43080:SF29">
    <property type="entry name" value="OS02G0818000 PROTEIN"/>
    <property type="match status" value="1"/>
</dbReference>
<evidence type="ECO:0000313" key="5">
    <source>
        <dbReference type="EMBL" id="MFC5069349.1"/>
    </source>
</evidence>
<dbReference type="Pfam" id="PF04982">
    <property type="entry name" value="TM_HPP"/>
    <property type="match status" value="1"/>
</dbReference>
<name>A0ABV9Z427_9HYPH</name>
<feature type="transmembrane region" description="Helical" evidence="3">
    <location>
        <begin position="102"/>
        <end position="121"/>
    </location>
</feature>
<dbReference type="Gene3D" id="3.10.580.10">
    <property type="entry name" value="CBS-domain"/>
    <property type="match status" value="1"/>
</dbReference>
<reference evidence="6" key="1">
    <citation type="journal article" date="2019" name="Int. J. Syst. Evol. Microbiol.">
        <title>The Global Catalogue of Microorganisms (GCM) 10K type strain sequencing project: providing services to taxonomists for standard genome sequencing and annotation.</title>
        <authorList>
            <consortium name="The Broad Institute Genomics Platform"/>
            <consortium name="The Broad Institute Genome Sequencing Center for Infectious Disease"/>
            <person name="Wu L."/>
            <person name="Ma J."/>
        </authorList>
    </citation>
    <scope>NUCLEOTIDE SEQUENCE [LARGE SCALE GENOMIC DNA]</scope>
    <source>
        <strain evidence="6">CGMCC 1.16444</strain>
    </source>
</reference>
<dbReference type="Pfam" id="PF00571">
    <property type="entry name" value="CBS"/>
    <property type="match status" value="2"/>
</dbReference>
<keyword evidence="3" id="KW-0472">Membrane</keyword>
<evidence type="ECO:0000256" key="2">
    <source>
        <dbReference type="PROSITE-ProRule" id="PRU00703"/>
    </source>
</evidence>
<dbReference type="SMART" id="SM00116">
    <property type="entry name" value="CBS"/>
    <property type="match status" value="2"/>
</dbReference>
<dbReference type="InterPro" id="IPR000644">
    <property type="entry name" value="CBS_dom"/>
</dbReference>
<evidence type="ECO:0000256" key="1">
    <source>
        <dbReference type="ARBA" id="ARBA00023122"/>
    </source>
</evidence>
<dbReference type="PANTHER" id="PTHR43080">
    <property type="entry name" value="CBS DOMAIN-CONTAINING PROTEIN CBSX3, MITOCHONDRIAL"/>
    <property type="match status" value="1"/>
</dbReference>
<organism evidence="5 6">
    <name type="scientific">Flaviflagellibacter deserti</name>
    <dbReference type="NCBI Taxonomy" id="2267266"/>
    <lineage>
        <taxon>Bacteria</taxon>
        <taxon>Pseudomonadati</taxon>
        <taxon>Pseudomonadota</taxon>
        <taxon>Alphaproteobacteria</taxon>
        <taxon>Hyphomicrobiales</taxon>
        <taxon>Flaviflagellibacter</taxon>
    </lineage>
</organism>
<dbReference type="EMBL" id="JBHSJF010000006">
    <property type="protein sequence ID" value="MFC5069349.1"/>
    <property type="molecule type" value="Genomic_DNA"/>
</dbReference>
<evidence type="ECO:0000313" key="6">
    <source>
        <dbReference type="Proteomes" id="UP001595796"/>
    </source>
</evidence>
<dbReference type="SUPFAM" id="SSF54631">
    <property type="entry name" value="CBS-domain pair"/>
    <property type="match status" value="1"/>
</dbReference>
<dbReference type="CDD" id="cd04600">
    <property type="entry name" value="CBS_pair_HPP_assoc"/>
    <property type="match status" value="1"/>
</dbReference>
<dbReference type="InterPro" id="IPR051257">
    <property type="entry name" value="Diverse_CBS-Domain"/>
</dbReference>
<feature type="transmembrane region" description="Helical" evidence="3">
    <location>
        <begin position="153"/>
        <end position="169"/>
    </location>
</feature>
<protein>
    <submittedName>
        <fullName evidence="5">HPP family protein</fullName>
    </submittedName>
</protein>
<dbReference type="InterPro" id="IPR058581">
    <property type="entry name" value="TM_HPP"/>
</dbReference>
<comment type="caution">
    <text evidence="5">The sequence shown here is derived from an EMBL/GenBank/DDBJ whole genome shotgun (WGS) entry which is preliminary data.</text>
</comment>
<dbReference type="Proteomes" id="UP001595796">
    <property type="component" value="Unassembled WGS sequence"/>
</dbReference>
<dbReference type="InterPro" id="IPR046342">
    <property type="entry name" value="CBS_dom_sf"/>
</dbReference>
<dbReference type="RefSeq" id="WP_114958056.1">
    <property type="nucleotide sequence ID" value="NZ_JBHSJF010000006.1"/>
</dbReference>
<feature type="domain" description="CBS" evidence="4">
    <location>
        <begin position="330"/>
        <end position="386"/>
    </location>
</feature>
<keyword evidence="1 2" id="KW-0129">CBS domain</keyword>
<feature type="transmembrane region" description="Helical" evidence="3">
    <location>
        <begin position="51"/>
        <end position="70"/>
    </location>
</feature>